<protein>
    <submittedName>
        <fullName evidence="2">Uncharacterized protein</fullName>
    </submittedName>
</protein>
<evidence type="ECO:0000313" key="3">
    <source>
        <dbReference type="Proteomes" id="UP001321582"/>
    </source>
</evidence>
<name>A0AAU9E026_9FUSO</name>
<proteinExistence type="predicted"/>
<evidence type="ECO:0000313" key="2">
    <source>
        <dbReference type="EMBL" id="BDU51215.1"/>
    </source>
</evidence>
<keyword evidence="1" id="KW-0472">Membrane</keyword>
<dbReference type="KEGG" id="haby:HLVA_17840"/>
<dbReference type="Proteomes" id="UP001321582">
    <property type="component" value="Chromosome"/>
</dbReference>
<accession>A0AAU9E026</accession>
<dbReference type="EMBL" id="AP027059">
    <property type="protein sequence ID" value="BDU51215.1"/>
    <property type="molecule type" value="Genomic_DNA"/>
</dbReference>
<keyword evidence="1" id="KW-0812">Transmembrane</keyword>
<keyword evidence="3" id="KW-1185">Reference proteome</keyword>
<keyword evidence="1" id="KW-1133">Transmembrane helix</keyword>
<dbReference type="AlphaFoldDB" id="A0AAU9E026"/>
<gene>
    <name evidence="2" type="ORF">HLVA_17840</name>
</gene>
<evidence type="ECO:0000256" key="1">
    <source>
        <dbReference type="SAM" id="Phobius"/>
    </source>
</evidence>
<organism evidence="2 3">
    <name type="scientific">Haliovirga abyssi</name>
    <dbReference type="NCBI Taxonomy" id="2996794"/>
    <lineage>
        <taxon>Bacteria</taxon>
        <taxon>Fusobacteriati</taxon>
        <taxon>Fusobacteriota</taxon>
        <taxon>Fusobacteriia</taxon>
        <taxon>Fusobacteriales</taxon>
        <taxon>Haliovirgaceae</taxon>
        <taxon>Haliovirga</taxon>
    </lineage>
</organism>
<sequence>MLWIKGRFNVFDAIKFILFISLLQLIIYFLMTFLFLMKAGVALIISRIIIILWFNHKKVFLTFFQKISLIESMV</sequence>
<feature type="transmembrane region" description="Helical" evidence="1">
    <location>
        <begin position="36"/>
        <end position="54"/>
    </location>
</feature>
<feature type="transmembrane region" description="Helical" evidence="1">
    <location>
        <begin position="12"/>
        <end position="30"/>
    </location>
</feature>
<reference evidence="2 3" key="1">
    <citation type="submission" date="2022-11" db="EMBL/GenBank/DDBJ databases">
        <title>Haliovirga abyssi gen. nov., sp. nov., a mesophilic fermentative bacterium isolated from the Iheya North hydrothermal field and the proposal of Haliovirgaceae fam. nov.</title>
        <authorList>
            <person name="Miyazaki U."/>
            <person name="Tame A."/>
            <person name="Miyazaki J."/>
            <person name="Takai K."/>
            <person name="Sawayama S."/>
            <person name="Kitajima M."/>
            <person name="Okamoto A."/>
            <person name="Nakagawa S."/>
        </authorList>
    </citation>
    <scope>NUCLEOTIDE SEQUENCE [LARGE SCALE GENOMIC DNA]</scope>
    <source>
        <strain evidence="2 3">IC12</strain>
    </source>
</reference>